<proteinExistence type="predicted"/>
<evidence type="ECO:0000256" key="1">
    <source>
        <dbReference type="ARBA" id="ARBA00012513"/>
    </source>
</evidence>
<reference evidence="10 11" key="1">
    <citation type="journal article" date="2019" name="Genome Biol. Evol.">
        <title>Insights into the evolution of the New World diploid cottons (Gossypium, subgenus Houzingenia) based on genome sequencing.</title>
        <authorList>
            <person name="Grover C.E."/>
            <person name="Arick M.A. 2nd"/>
            <person name="Thrash A."/>
            <person name="Conover J.L."/>
            <person name="Sanders W.S."/>
            <person name="Peterson D.G."/>
            <person name="Frelichowski J.E."/>
            <person name="Scheffler J.A."/>
            <person name="Scheffler B.E."/>
            <person name="Wendel J.F."/>
        </authorList>
    </citation>
    <scope>NUCLEOTIDE SEQUENCE [LARGE SCALE GENOMIC DNA]</scope>
    <source>
        <strain evidence="10">157</strain>
        <tissue evidence="10">Leaf</tissue>
    </source>
</reference>
<dbReference type="Gene3D" id="3.30.200.20">
    <property type="entry name" value="Phosphorylase Kinase, domain 1"/>
    <property type="match status" value="1"/>
</dbReference>
<evidence type="ECO:0000256" key="5">
    <source>
        <dbReference type="ARBA" id="ARBA00022777"/>
    </source>
</evidence>
<feature type="domain" description="Protein kinase" evidence="9">
    <location>
        <begin position="1"/>
        <end position="204"/>
    </location>
</feature>
<keyword evidence="2" id="KW-0723">Serine/threonine-protein kinase</keyword>
<dbReference type="SUPFAM" id="SSF56112">
    <property type="entry name" value="Protein kinase-like (PK-like)"/>
    <property type="match status" value="2"/>
</dbReference>
<evidence type="ECO:0000256" key="6">
    <source>
        <dbReference type="ARBA" id="ARBA00022840"/>
    </source>
</evidence>
<dbReference type="PANTHER" id="PTHR47989:SF27">
    <property type="entry name" value="PROTEIN KINASE DOMAIN-CONTAINING PROTEIN"/>
    <property type="match status" value="1"/>
</dbReference>
<protein>
    <recommendedName>
        <fullName evidence="1">non-specific serine/threonine protein kinase</fullName>
        <ecNumber evidence="1">2.7.11.1</ecNumber>
    </recommendedName>
</protein>
<name>A0A7J8MJK0_9ROSI</name>
<dbReference type="InterPro" id="IPR008271">
    <property type="entry name" value="Ser/Thr_kinase_AS"/>
</dbReference>
<dbReference type="InterPro" id="IPR011009">
    <property type="entry name" value="Kinase-like_dom_sf"/>
</dbReference>
<dbReference type="PANTHER" id="PTHR47989">
    <property type="entry name" value="OS01G0750732 PROTEIN"/>
    <property type="match status" value="1"/>
</dbReference>
<dbReference type="GO" id="GO:0005524">
    <property type="term" value="F:ATP binding"/>
    <property type="evidence" value="ECO:0007669"/>
    <property type="project" value="UniProtKB-KW"/>
</dbReference>
<evidence type="ECO:0000313" key="10">
    <source>
        <dbReference type="EMBL" id="MBA0564762.1"/>
    </source>
</evidence>
<dbReference type="InterPro" id="IPR001245">
    <property type="entry name" value="Ser-Thr/Tyr_kinase_cat_dom"/>
</dbReference>
<keyword evidence="6" id="KW-0067">ATP-binding</keyword>
<dbReference type="Pfam" id="PF00069">
    <property type="entry name" value="Pkinase"/>
    <property type="match status" value="1"/>
</dbReference>
<dbReference type="GO" id="GO:0004674">
    <property type="term" value="F:protein serine/threonine kinase activity"/>
    <property type="evidence" value="ECO:0007669"/>
    <property type="project" value="UniProtKB-KW"/>
</dbReference>
<organism evidence="10 11">
    <name type="scientific">Gossypium lobatum</name>
    <dbReference type="NCBI Taxonomy" id="34289"/>
    <lineage>
        <taxon>Eukaryota</taxon>
        <taxon>Viridiplantae</taxon>
        <taxon>Streptophyta</taxon>
        <taxon>Embryophyta</taxon>
        <taxon>Tracheophyta</taxon>
        <taxon>Spermatophyta</taxon>
        <taxon>Magnoliopsida</taxon>
        <taxon>eudicotyledons</taxon>
        <taxon>Gunneridae</taxon>
        <taxon>Pentapetalae</taxon>
        <taxon>rosids</taxon>
        <taxon>malvids</taxon>
        <taxon>Malvales</taxon>
        <taxon>Malvaceae</taxon>
        <taxon>Malvoideae</taxon>
        <taxon>Gossypium</taxon>
    </lineage>
</organism>
<comment type="caution">
    <text evidence="10">The sequence shown here is derived from an EMBL/GenBank/DDBJ whole genome shotgun (WGS) entry which is preliminary data.</text>
</comment>
<feature type="domain" description="Protein kinase" evidence="9">
    <location>
        <begin position="283"/>
        <end position="560"/>
    </location>
</feature>
<sequence>MRFIVYELMPNGSLETQLHGPSRGSSLTWDMRMKIALDTARGLEHLHEHCNPPVIHRDLKSSNILLDSAFNAKLSDFGLAVTDAAQNKNNLKLSGTLGYVAPEYLLDGKLTDKSDVYAFGVVLLELLFGRKPVEKLARAQCQSIVTWAMPQLTDRSKLPSIVDPVIRDTMDLKHLYQVAAVAVLCVQPEPSYRPLITDVLHSLIPLVPMELGGTLRIHRKKKKNNSEKLLTQADDQSLEDAEKGVALSPSSFFAKCNSLSTLSLKGFASFIDYKMIEKATKNFDKINILDESGFKLVYKAILDNGTEVAVKKVFCLTKGIQREFENEVKLLSRFHHSNVISSYGYSIENETGFVVYELMHNGSLETQLHGPSRGSQLSWHRRLKIALDIARGLQYLNELCIPPIIHRNLKPSTILLDSNFNAKISDFGMAAVVAGGGGKEGGLSRSLNFLGKTGPIAPESILNGILTDMSDVYAFGVILLELVLGRKALEMSEVSGQECLARGVLTDRHVMPNFVDPVIRGTMSVNHLNQVGVIAYLCLEDEPKYRPLITDILNSLVPLVPVGLGGTLIV</sequence>
<comment type="catalytic activity">
    <reaction evidence="8">
        <text>L-seryl-[protein] + ATP = O-phospho-L-seryl-[protein] + ADP + H(+)</text>
        <dbReference type="Rhea" id="RHEA:17989"/>
        <dbReference type="Rhea" id="RHEA-COMP:9863"/>
        <dbReference type="Rhea" id="RHEA-COMP:11604"/>
        <dbReference type="ChEBI" id="CHEBI:15378"/>
        <dbReference type="ChEBI" id="CHEBI:29999"/>
        <dbReference type="ChEBI" id="CHEBI:30616"/>
        <dbReference type="ChEBI" id="CHEBI:83421"/>
        <dbReference type="ChEBI" id="CHEBI:456216"/>
        <dbReference type="EC" id="2.7.11.1"/>
    </reaction>
</comment>
<evidence type="ECO:0000256" key="7">
    <source>
        <dbReference type="ARBA" id="ARBA00047899"/>
    </source>
</evidence>
<comment type="catalytic activity">
    <reaction evidence="7">
        <text>L-threonyl-[protein] + ATP = O-phospho-L-threonyl-[protein] + ADP + H(+)</text>
        <dbReference type="Rhea" id="RHEA:46608"/>
        <dbReference type="Rhea" id="RHEA-COMP:11060"/>
        <dbReference type="Rhea" id="RHEA-COMP:11605"/>
        <dbReference type="ChEBI" id="CHEBI:15378"/>
        <dbReference type="ChEBI" id="CHEBI:30013"/>
        <dbReference type="ChEBI" id="CHEBI:30616"/>
        <dbReference type="ChEBI" id="CHEBI:61977"/>
        <dbReference type="ChEBI" id="CHEBI:456216"/>
        <dbReference type="EC" id="2.7.11.1"/>
    </reaction>
</comment>
<evidence type="ECO:0000313" key="11">
    <source>
        <dbReference type="Proteomes" id="UP000593572"/>
    </source>
</evidence>
<keyword evidence="3" id="KW-0808">Transferase</keyword>
<evidence type="ECO:0000259" key="9">
    <source>
        <dbReference type="PROSITE" id="PS50011"/>
    </source>
</evidence>
<gene>
    <name evidence="10" type="ORF">Golob_009675</name>
</gene>
<dbReference type="Pfam" id="PF07714">
    <property type="entry name" value="PK_Tyr_Ser-Thr"/>
    <property type="match status" value="1"/>
</dbReference>
<dbReference type="PROSITE" id="PS00108">
    <property type="entry name" value="PROTEIN_KINASE_ST"/>
    <property type="match status" value="1"/>
</dbReference>
<evidence type="ECO:0000256" key="8">
    <source>
        <dbReference type="ARBA" id="ARBA00048679"/>
    </source>
</evidence>
<dbReference type="AlphaFoldDB" id="A0A7J8MJK0"/>
<evidence type="ECO:0000256" key="3">
    <source>
        <dbReference type="ARBA" id="ARBA00022679"/>
    </source>
</evidence>
<dbReference type="SMART" id="SM00220">
    <property type="entry name" value="S_TKc"/>
    <property type="match status" value="1"/>
</dbReference>
<keyword evidence="11" id="KW-1185">Reference proteome</keyword>
<dbReference type="EMBL" id="JABEZX010000009">
    <property type="protein sequence ID" value="MBA0564762.1"/>
    <property type="molecule type" value="Genomic_DNA"/>
</dbReference>
<accession>A0A7J8MJK0</accession>
<dbReference type="Gene3D" id="1.10.510.10">
    <property type="entry name" value="Transferase(Phosphotransferase) domain 1"/>
    <property type="match status" value="2"/>
</dbReference>
<keyword evidence="5" id="KW-0418">Kinase</keyword>
<dbReference type="PROSITE" id="PS50011">
    <property type="entry name" value="PROTEIN_KINASE_DOM"/>
    <property type="match status" value="2"/>
</dbReference>
<dbReference type="FunFam" id="1.10.510.10:FF:000223">
    <property type="entry name" value="probable receptor-like protein kinase At1g80640"/>
    <property type="match status" value="1"/>
</dbReference>
<keyword evidence="4" id="KW-0547">Nucleotide-binding</keyword>
<evidence type="ECO:0000256" key="2">
    <source>
        <dbReference type="ARBA" id="ARBA00022527"/>
    </source>
</evidence>
<evidence type="ECO:0000256" key="4">
    <source>
        <dbReference type="ARBA" id="ARBA00022741"/>
    </source>
</evidence>
<dbReference type="FunFam" id="1.10.510.10:FF:001023">
    <property type="entry name" value="Os07g0541700 protein"/>
    <property type="match status" value="1"/>
</dbReference>
<dbReference type="InterPro" id="IPR000719">
    <property type="entry name" value="Prot_kinase_dom"/>
</dbReference>
<dbReference type="EC" id="2.7.11.1" evidence="1"/>
<dbReference type="Proteomes" id="UP000593572">
    <property type="component" value="Unassembled WGS sequence"/>
</dbReference>